<feature type="non-terminal residue" evidence="5">
    <location>
        <position position="889"/>
    </location>
</feature>
<feature type="region of interest" description="Disordered" evidence="3">
    <location>
        <begin position="353"/>
        <end position="394"/>
    </location>
</feature>
<dbReference type="GO" id="GO:0035097">
    <property type="term" value="C:histone methyltransferase complex"/>
    <property type="evidence" value="ECO:0007669"/>
    <property type="project" value="TreeGrafter"/>
</dbReference>
<dbReference type="EMBL" id="CACSLK010024123">
    <property type="protein sequence ID" value="CAA0822782.1"/>
    <property type="molecule type" value="Genomic_DNA"/>
</dbReference>
<evidence type="ECO:0000313" key="6">
    <source>
        <dbReference type="Proteomes" id="UP001153555"/>
    </source>
</evidence>
<dbReference type="GO" id="GO:0042800">
    <property type="term" value="F:histone H3K4 methyltransferase activity"/>
    <property type="evidence" value="ECO:0007669"/>
    <property type="project" value="TreeGrafter"/>
</dbReference>
<comment type="caution">
    <text evidence="5">The sequence shown here is derived from an EMBL/GenBank/DDBJ whole genome shotgun (WGS) entry which is preliminary data.</text>
</comment>
<evidence type="ECO:0000259" key="4">
    <source>
        <dbReference type="PROSITE" id="PS50280"/>
    </source>
</evidence>
<dbReference type="Proteomes" id="UP001153555">
    <property type="component" value="Unassembled WGS sequence"/>
</dbReference>
<organism evidence="5 6">
    <name type="scientific">Striga hermonthica</name>
    <name type="common">Purple witchweed</name>
    <name type="synonym">Buchnera hermonthica</name>
    <dbReference type="NCBI Taxonomy" id="68872"/>
    <lineage>
        <taxon>Eukaryota</taxon>
        <taxon>Viridiplantae</taxon>
        <taxon>Streptophyta</taxon>
        <taxon>Embryophyta</taxon>
        <taxon>Tracheophyta</taxon>
        <taxon>Spermatophyta</taxon>
        <taxon>Magnoliopsida</taxon>
        <taxon>eudicotyledons</taxon>
        <taxon>Gunneridae</taxon>
        <taxon>Pentapetalae</taxon>
        <taxon>asterids</taxon>
        <taxon>lamiids</taxon>
        <taxon>Lamiales</taxon>
        <taxon>Orobanchaceae</taxon>
        <taxon>Buchnereae</taxon>
        <taxon>Striga</taxon>
    </lineage>
</organism>
<feature type="compositionally biased region" description="Basic and acidic residues" evidence="3">
    <location>
        <begin position="381"/>
        <end position="394"/>
    </location>
</feature>
<feature type="domain" description="SET" evidence="4">
    <location>
        <begin position="788"/>
        <end position="889"/>
    </location>
</feature>
<evidence type="ECO:0000313" key="5">
    <source>
        <dbReference type="EMBL" id="CAA0822782.1"/>
    </source>
</evidence>
<gene>
    <name evidence="5" type="ORF">SHERM_20127</name>
</gene>
<dbReference type="SMART" id="SM00317">
    <property type="entry name" value="SET"/>
    <property type="match status" value="1"/>
</dbReference>
<dbReference type="GO" id="GO:0045893">
    <property type="term" value="P:positive regulation of DNA-templated transcription"/>
    <property type="evidence" value="ECO:0007669"/>
    <property type="project" value="TreeGrafter"/>
</dbReference>
<evidence type="ECO:0000256" key="2">
    <source>
        <dbReference type="ARBA" id="ARBA00023163"/>
    </source>
</evidence>
<proteinExistence type="predicted"/>
<reference evidence="5" key="1">
    <citation type="submission" date="2019-12" db="EMBL/GenBank/DDBJ databases">
        <authorList>
            <person name="Scholes J."/>
        </authorList>
    </citation>
    <scope>NUCLEOTIDE SEQUENCE</scope>
</reference>
<accession>A0A9N7N2C9</accession>
<dbReference type="PANTHER" id="PTHR45838">
    <property type="entry name" value="HISTONE-LYSINE-N-METHYLTRANSFERASE 2 KMT2 FAMILY MEMBER"/>
    <property type="match status" value="1"/>
</dbReference>
<dbReference type="AlphaFoldDB" id="A0A9N7N2C9"/>
<dbReference type="SUPFAM" id="SSF82199">
    <property type="entry name" value="SET domain"/>
    <property type="match status" value="1"/>
</dbReference>
<feature type="compositionally biased region" description="Polar residues" evidence="3">
    <location>
        <begin position="359"/>
        <end position="380"/>
    </location>
</feature>
<dbReference type="Pfam" id="PF00856">
    <property type="entry name" value="SET"/>
    <property type="match status" value="1"/>
</dbReference>
<dbReference type="InterPro" id="IPR046341">
    <property type="entry name" value="SET_dom_sf"/>
</dbReference>
<keyword evidence="6" id="KW-1185">Reference proteome</keyword>
<protein>
    <submittedName>
        <fullName evidence="5">Histone-lysine N-methyltransferase ATX2</fullName>
    </submittedName>
</protein>
<dbReference type="InterPro" id="IPR001214">
    <property type="entry name" value="SET_dom"/>
</dbReference>
<dbReference type="PROSITE" id="PS50280">
    <property type="entry name" value="SET"/>
    <property type="match status" value="1"/>
</dbReference>
<evidence type="ECO:0000256" key="3">
    <source>
        <dbReference type="SAM" id="MobiDB-lite"/>
    </source>
</evidence>
<keyword evidence="2" id="KW-0804">Transcription</keyword>
<evidence type="ECO:0000256" key="1">
    <source>
        <dbReference type="ARBA" id="ARBA00023015"/>
    </source>
</evidence>
<dbReference type="OrthoDB" id="308383at2759"/>
<sequence length="889" mass="99279">RSQSTTGACDLPSLEQFFVRHSETDCNWTLSKKGQCSHGSSPVPERCISAVQENCSMEKFDSRGDNYCSLVEGAGNGAITSLLHDNHVFLKASTKSLHTTKNLVPPYVKSIKSHPFQWKDVPKKVKESCSLTKKELEAGPFNTSLGSSGADVFKRFTGCAQHVVPLKDHDVSIISSRCSAPNVAQSFIETNKKDSSTAEVRGDVRFANSLIPDEESKYDRSWSCKDAVDNEICAELFSSASRINFTKRGPLEVFPREPSLGLMEDIRHQSLCKSEYVPHQPHKLKRSSILEEECEHRQKFDEGSENRRRTVNSMKLDALITVSCQSSINNNSPKCTEEVGQNIYSLWKVQMPDGRDEVSPSSSSKQLGTAFSAAKGSSLSRELKRVEQNESEADKCSMVDETLETFEMVRKKRLRLDNASVSKNGTRETCCSSTELTTELTSLGSHCNSQGKPNVPKRMTRPTVFGEYGIISNGSLSKPTKIVPLRKILKATASPTENSNKNACKNDKEDSIFVKVKETSAQRLKGIVSSKKFPRGRVKNPLPIEAESLPIETIGNDDLSYTLLKSNNHDIRGSKFGADVNRMHKEGRKRSLHELLTKGSDFKSVSPSAISSCRTPGKYWEERVTDAVDSHRVQKNEVNNAKRCSKNHQPDKFCHTCQSSDQDGCDKLIESTRSLIKGLHCEAKTIDATSHMFITNDDNGSVLPEEKSLTCARVEGYKGRKREGFLHNQPPDATGHAGCLVPQEQLNAWMHIHRQKPQRKGRPKLPSAVVESDYRKAYARHKHSRGWKHLVVYKSGIHALGLYTSQFISCGAMVVEYVGEIVGARVADRRENEYHSGKKMQHKGACYFFRIDKEHIIDATRKGGIARFVNHSCEPNCIARVICMRNEKK</sequence>
<dbReference type="PANTHER" id="PTHR45838:SF4">
    <property type="entry name" value="HISTONE-LYSINE N-METHYLTRANSFERASE TRITHORAX"/>
    <property type="match status" value="1"/>
</dbReference>
<keyword evidence="1" id="KW-0805">Transcription regulation</keyword>
<feature type="non-terminal residue" evidence="5">
    <location>
        <position position="1"/>
    </location>
</feature>
<dbReference type="Gene3D" id="2.170.270.10">
    <property type="entry name" value="SET domain"/>
    <property type="match status" value="1"/>
</dbReference>
<name>A0A9N7N2C9_STRHE</name>